<dbReference type="AlphaFoldDB" id="A0A7E4VFA6"/>
<protein>
    <submittedName>
        <fullName evidence="2">Ankyrin repeat protein</fullName>
    </submittedName>
</protein>
<sequence>MATMYGHDKIIIYLCLSGLNEATGLARIPEDAHDTVKDLLLETANRIHAFGIDAPCPTFFNINVLTFAAVLHKRRTFEVLMELGADFYYRLPSKNTVDEIAEVYDFGLNEFGFAVTMIPPQPIQSSAAITEALKPSQPSMIKINDPFKHINALVAKFFRRQM</sequence>
<evidence type="ECO:0000313" key="1">
    <source>
        <dbReference type="Proteomes" id="UP000492821"/>
    </source>
</evidence>
<dbReference type="WBParaSite" id="Pan_g2040.t1">
    <property type="protein sequence ID" value="Pan_g2040.t1"/>
    <property type="gene ID" value="Pan_g2040"/>
</dbReference>
<reference evidence="1" key="1">
    <citation type="journal article" date="2013" name="Genetics">
        <title>The draft genome and transcriptome of Panagrellus redivivus are shaped by the harsh demands of a free-living lifestyle.</title>
        <authorList>
            <person name="Srinivasan J."/>
            <person name="Dillman A.R."/>
            <person name="Macchietto M.G."/>
            <person name="Heikkinen L."/>
            <person name="Lakso M."/>
            <person name="Fracchia K.M."/>
            <person name="Antoshechkin I."/>
            <person name="Mortazavi A."/>
            <person name="Wong G."/>
            <person name="Sternberg P.W."/>
        </authorList>
    </citation>
    <scope>NUCLEOTIDE SEQUENCE [LARGE SCALE GENOMIC DNA]</scope>
    <source>
        <strain evidence="1">MT8872</strain>
    </source>
</reference>
<proteinExistence type="predicted"/>
<organism evidence="1 2">
    <name type="scientific">Panagrellus redivivus</name>
    <name type="common">Microworm</name>
    <dbReference type="NCBI Taxonomy" id="6233"/>
    <lineage>
        <taxon>Eukaryota</taxon>
        <taxon>Metazoa</taxon>
        <taxon>Ecdysozoa</taxon>
        <taxon>Nematoda</taxon>
        <taxon>Chromadorea</taxon>
        <taxon>Rhabditida</taxon>
        <taxon>Tylenchina</taxon>
        <taxon>Panagrolaimomorpha</taxon>
        <taxon>Panagrolaimoidea</taxon>
        <taxon>Panagrolaimidae</taxon>
        <taxon>Panagrellus</taxon>
    </lineage>
</organism>
<keyword evidence="1" id="KW-1185">Reference proteome</keyword>
<accession>A0A7E4VFA6</accession>
<name>A0A7E4VFA6_PANRE</name>
<evidence type="ECO:0000313" key="2">
    <source>
        <dbReference type="WBParaSite" id="Pan_g2040.t1"/>
    </source>
</evidence>
<dbReference type="Proteomes" id="UP000492821">
    <property type="component" value="Unassembled WGS sequence"/>
</dbReference>
<reference evidence="2" key="2">
    <citation type="submission" date="2020-10" db="UniProtKB">
        <authorList>
            <consortium name="WormBaseParasite"/>
        </authorList>
    </citation>
    <scope>IDENTIFICATION</scope>
</reference>